<dbReference type="GO" id="GO:0046872">
    <property type="term" value="F:metal ion binding"/>
    <property type="evidence" value="ECO:0007669"/>
    <property type="project" value="UniProtKB-KW"/>
</dbReference>
<evidence type="ECO:0000256" key="2">
    <source>
        <dbReference type="ARBA" id="ARBA00022723"/>
    </source>
</evidence>
<proteinExistence type="inferred from homology"/>
<dbReference type="EMBL" id="WHVB01000010">
    <property type="protein sequence ID" value="KAF8479327.1"/>
    <property type="molecule type" value="Genomic_DNA"/>
</dbReference>
<evidence type="ECO:0000256" key="3">
    <source>
        <dbReference type="SAM" id="SignalP"/>
    </source>
</evidence>
<keyword evidence="3" id="KW-0732">Signal</keyword>
<comment type="similarity">
    <text evidence="1">Belongs to the FAH family.</text>
</comment>
<dbReference type="Gene3D" id="3.90.850.10">
    <property type="entry name" value="Fumarylacetoacetase-like, C-terminal domain"/>
    <property type="match status" value="1"/>
</dbReference>
<evidence type="ECO:0000313" key="5">
    <source>
        <dbReference type="EMBL" id="KAF8479327.1"/>
    </source>
</evidence>
<dbReference type="AlphaFoldDB" id="A0A9P5MV34"/>
<dbReference type="InterPro" id="IPR036663">
    <property type="entry name" value="Fumarylacetoacetase_C_sf"/>
</dbReference>
<dbReference type="GO" id="GO:0018773">
    <property type="term" value="F:acetylpyruvate hydrolase activity"/>
    <property type="evidence" value="ECO:0007669"/>
    <property type="project" value="TreeGrafter"/>
</dbReference>
<feature type="domain" description="Fumarylacetoacetase-like C-terminal" evidence="4">
    <location>
        <begin position="13"/>
        <end position="151"/>
    </location>
</feature>
<accession>A0A9P5MV34</accession>
<evidence type="ECO:0000256" key="1">
    <source>
        <dbReference type="ARBA" id="ARBA00010211"/>
    </source>
</evidence>
<protein>
    <recommendedName>
        <fullName evidence="4">Fumarylacetoacetase-like C-terminal domain-containing protein</fullName>
    </recommendedName>
</protein>
<feature type="signal peptide" evidence="3">
    <location>
        <begin position="1"/>
        <end position="21"/>
    </location>
</feature>
<dbReference type="SUPFAM" id="SSF56529">
    <property type="entry name" value="FAH"/>
    <property type="match status" value="1"/>
</dbReference>
<reference evidence="5" key="1">
    <citation type="submission" date="2019-10" db="EMBL/GenBank/DDBJ databases">
        <authorList>
            <consortium name="DOE Joint Genome Institute"/>
            <person name="Kuo A."/>
            <person name="Miyauchi S."/>
            <person name="Kiss E."/>
            <person name="Drula E."/>
            <person name="Kohler A."/>
            <person name="Sanchez-Garcia M."/>
            <person name="Andreopoulos B."/>
            <person name="Barry K.W."/>
            <person name="Bonito G."/>
            <person name="Buee M."/>
            <person name="Carver A."/>
            <person name="Chen C."/>
            <person name="Cichocki N."/>
            <person name="Clum A."/>
            <person name="Culley D."/>
            <person name="Crous P.W."/>
            <person name="Fauchery L."/>
            <person name="Girlanda M."/>
            <person name="Hayes R."/>
            <person name="Keri Z."/>
            <person name="LaButti K."/>
            <person name="Lipzen A."/>
            <person name="Lombard V."/>
            <person name="Magnuson J."/>
            <person name="Maillard F."/>
            <person name="Morin E."/>
            <person name="Murat C."/>
            <person name="Nolan M."/>
            <person name="Ohm R."/>
            <person name="Pangilinan J."/>
            <person name="Pereira M."/>
            <person name="Perotto S."/>
            <person name="Peter M."/>
            <person name="Riley R."/>
            <person name="Sitrit Y."/>
            <person name="Stielow B."/>
            <person name="Szollosi G."/>
            <person name="Zifcakova L."/>
            <person name="Stursova M."/>
            <person name="Spatafora J.W."/>
            <person name="Tedersoo L."/>
            <person name="Vaario L.-M."/>
            <person name="Yamada A."/>
            <person name="Yan M."/>
            <person name="Wang P."/>
            <person name="Xu J."/>
            <person name="Bruns T."/>
            <person name="Baldrian P."/>
            <person name="Vilgalys R."/>
            <person name="Henrissat B."/>
            <person name="Grigoriev I.V."/>
            <person name="Hibbett D."/>
            <person name="Nagy L.G."/>
            <person name="Martin F.M."/>
        </authorList>
    </citation>
    <scope>NUCLEOTIDE SEQUENCE</scope>
    <source>
        <strain evidence="5">Prilba</strain>
    </source>
</reference>
<comment type="caution">
    <text evidence="5">The sequence shown here is derived from an EMBL/GenBank/DDBJ whole genome shotgun (WGS) entry which is preliminary data.</text>
</comment>
<dbReference type="Proteomes" id="UP000759537">
    <property type="component" value="Unassembled WGS sequence"/>
</dbReference>
<dbReference type="OrthoDB" id="74910at2759"/>
<evidence type="ECO:0000259" key="4">
    <source>
        <dbReference type="Pfam" id="PF01557"/>
    </source>
</evidence>
<reference evidence="5" key="2">
    <citation type="journal article" date="2020" name="Nat. Commun.">
        <title>Large-scale genome sequencing of mycorrhizal fungi provides insights into the early evolution of symbiotic traits.</title>
        <authorList>
            <person name="Miyauchi S."/>
            <person name="Kiss E."/>
            <person name="Kuo A."/>
            <person name="Drula E."/>
            <person name="Kohler A."/>
            <person name="Sanchez-Garcia M."/>
            <person name="Morin E."/>
            <person name="Andreopoulos B."/>
            <person name="Barry K.W."/>
            <person name="Bonito G."/>
            <person name="Buee M."/>
            <person name="Carver A."/>
            <person name="Chen C."/>
            <person name="Cichocki N."/>
            <person name="Clum A."/>
            <person name="Culley D."/>
            <person name="Crous P.W."/>
            <person name="Fauchery L."/>
            <person name="Girlanda M."/>
            <person name="Hayes R.D."/>
            <person name="Keri Z."/>
            <person name="LaButti K."/>
            <person name="Lipzen A."/>
            <person name="Lombard V."/>
            <person name="Magnuson J."/>
            <person name="Maillard F."/>
            <person name="Murat C."/>
            <person name="Nolan M."/>
            <person name="Ohm R.A."/>
            <person name="Pangilinan J."/>
            <person name="Pereira M.F."/>
            <person name="Perotto S."/>
            <person name="Peter M."/>
            <person name="Pfister S."/>
            <person name="Riley R."/>
            <person name="Sitrit Y."/>
            <person name="Stielow J.B."/>
            <person name="Szollosi G."/>
            <person name="Zifcakova L."/>
            <person name="Stursova M."/>
            <person name="Spatafora J.W."/>
            <person name="Tedersoo L."/>
            <person name="Vaario L.M."/>
            <person name="Yamada A."/>
            <person name="Yan M."/>
            <person name="Wang P."/>
            <person name="Xu J."/>
            <person name="Bruns T."/>
            <person name="Baldrian P."/>
            <person name="Vilgalys R."/>
            <person name="Dunand C."/>
            <person name="Henrissat B."/>
            <person name="Grigoriev I.V."/>
            <person name="Hibbett D."/>
            <person name="Nagy L.G."/>
            <person name="Martin F.M."/>
        </authorList>
    </citation>
    <scope>NUCLEOTIDE SEQUENCE</scope>
    <source>
        <strain evidence="5">Prilba</strain>
    </source>
</reference>
<keyword evidence="6" id="KW-1185">Reference proteome</keyword>
<dbReference type="InterPro" id="IPR011234">
    <property type="entry name" value="Fumarylacetoacetase-like_C"/>
</dbReference>
<feature type="chain" id="PRO_5040245497" description="Fumarylacetoacetase-like C-terminal domain-containing protein" evidence="3">
    <location>
        <begin position="22"/>
        <end position="180"/>
    </location>
</feature>
<dbReference type="PANTHER" id="PTHR11820:SF7">
    <property type="entry name" value="ACYLPYRUVASE FAHD1, MITOCHONDRIAL"/>
    <property type="match status" value="1"/>
</dbReference>
<dbReference type="GO" id="GO:0005739">
    <property type="term" value="C:mitochondrion"/>
    <property type="evidence" value="ECO:0007669"/>
    <property type="project" value="TreeGrafter"/>
</dbReference>
<evidence type="ECO:0000313" key="6">
    <source>
        <dbReference type="Proteomes" id="UP000759537"/>
    </source>
</evidence>
<sequence length="180" mass="19589">MRLLVSLAALALAVELGLVIGKGGRDISEANAEEHISGYTLAIDMTARNLQEEVKKKGLPWSTVKGFDTFTPVGSYIPKSKVPDPHNLNLWLKINEQIKQNGHTSDMIFRIPRLIQHVSSVMTLEEGDLILTGTPTGVGPITAGDRIECALVDAATNLELERVAFGVRDRVAGYLYVPPN</sequence>
<dbReference type="PANTHER" id="PTHR11820">
    <property type="entry name" value="ACYLPYRUVASE"/>
    <property type="match status" value="1"/>
</dbReference>
<gene>
    <name evidence="5" type="ORF">DFH94DRAFT_50263</name>
</gene>
<keyword evidence="2" id="KW-0479">Metal-binding</keyword>
<dbReference type="Pfam" id="PF01557">
    <property type="entry name" value="FAA_hydrolase"/>
    <property type="match status" value="1"/>
</dbReference>
<organism evidence="5 6">
    <name type="scientific">Russula ochroleuca</name>
    <dbReference type="NCBI Taxonomy" id="152965"/>
    <lineage>
        <taxon>Eukaryota</taxon>
        <taxon>Fungi</taxon>
        <taxon>Dikarya</taxon>
        <taxon>Basidiomycota</taxon>
        <taxon>Agaricomycotina</taxon>
        <taxon>Agaricomycetes</taxon>
        <taxon>Russulales</taxon>
        <taxon>Russulaceae</taxon>
        <taxon>Russula</taxon>
    </lineage>
</organism>
<name>A0A9P5MV34_9AGAM</name>